<dbReference type="PANTHER" id="PTHR45913">
    <property type="entry name" value="EPM2A-INTERACTING PROTEIN 1"/>
    <property type="match status" value="1"/>
</dbReference>
<organism evidence="2 3">
    <name type="scientific">Umbra pygmaea</name>
    <name type="common">Eastern mudminnow</name>
    <dbReference type="NCBI Taxonomy" id="75934"/>
    <lineage>
        <taxon>Eukaryota</taxon>
        <taxon>Metazoa</taxon>
        <taxon>Chordata</taxon>
        <taxon>Craniata</taxon>
        <taxon>Vertebrata</taxon>
        <taxon>Euteleostomi</taxon>
        <taxon>Actinopterygii</taxon>
        <taxon>Neopterygii</taxon>
        <taxon>Teleostei</taxon>
        <taxon>Protacanthopterygii</taxon>
        <taxon>Esociformes</taxon>
        <taxon>Umbridae</taxon>
        <taxon>Umbra</taxon>
    </lineage>
</organism>
<feature type="domain" description="SPIN-DOC-like zinc-finger" evidence="1">
    <location>
        <begin position="5"/>
        <end position="33"/>
    </location>
</feature>
<evidence type="ECO:0000313" key="3">
    <source>
        <dbReference type="Proteomes" id="UP001557470"/>
    </source>
</evidence>
<dbReference type="PANTHER" id="PTHR45913:SF5">
    <property type="entry name" value="GENERAL TRANSCRIPTION FACTOR II-I REPEAT DOMAIN-CONTAINING PROTEIN 2A-LIKE PROTEIN"/>
    <property type="match status" value="1"/>
</dbReference>
<proteinExistence type="predicted"/>
<dbReference type="Pfam" id="PF18658">
    <property type="entry name" value="zf-C2H2_12"/>
    <property type="match status" value="1"/>
</dbReference>
<reference evidence="2 3" key="1">
    <citation type="submission" date="2024-06" db="EMBL/GenBank/DDBJ databases">
        <authorList>
            <person name="Pan Q."/>
            <person name="Wen M."/>
            <person name="Jouanno E."/>
            <person name="Zahm M."/>
            <person name="Klopp C."/>
            <person name="Cabau C."/>
            <person name="Louis A."/>
            <person name="Berthelot C."/>
            <person name="Parey E."/>
            <person name="Roest Crollius H."/>
            <person name="Montfort J."/>
            <person name="Robinson-Rechavi M."/>
            <person name="Bouchez O."/>
            <person name="Lampietro C."/>
            <person name="Lopez Roques C."/>
            <person name="Donnadieu C."/>
            <person name="Postlethwait J."/>
            <person name="Bobe J."/>
            <person name="Verreycken H."/>
            <person name="Guiguen Y."/>
        </authorList>
    </citation>
    <scope>NUCLEOTIDE SEQUENCE [LARGE SCALE GENOMIC DNA]</scope>
    <source>
        <strain evidence="2">Up_M1</strain>
        <tissue evidence="2">Testis</tissue>
    </source>
</reference>
<accession>A0ABD0WPF8</accession>
<dbReference type="Proteomes" id="UP001557470">
    <property type="component" value="Unassembled WGS sequence"/>
</dbReference>
<gene>
    <name evidence="2" type="ORF">UPYG_G00206600</name>
</gene>
<sequence length="312" mass="35122">MHGKPLCLVCLQQVSVLKEYNIRRHYETHHSEKYDGLQGQLRREKINELLAGLRKQQSTFIRSREVSEAAVKASYLIASEIALASKPYSDGDFVKRCMMKAAELVCPEKRQAFANISLTRNTIAERISELSADLDSQLKQRVKSFIAFSVAIDESTDITDVAQLAIFIRGVDETLTVTEEFLELVPMMDTTTAEDIFGSVVAALDRVGVYWSRAVSLATDGAPSMVGKKAGKVATKFKDKVQALNGGDRFWTFHCILHQEALCCKSLKMDHVMEVVVRTVNFIWSRGLNHRQFDKLLSDSNRGAVLRHFFDL</sequence>
<comment type="caution">
    <text evidence="2">The sequence shown here is derived from an EMBL/GenBank/DDBJ whole genome shotgun (WGS) entry which is preliminary data.</text>
</comment>
<dbReference type="EMBL" id="JAGEUA010000006">
    <property type="protein sequence ID" value="KAL0973590.1"/>
    <property type="molecule type" value="Genomic_DNA"/>
</dbReference>
<keyword evidence="3" id="KW-1185">Reference proteome</keyword>
<protein>
    <recommendedName>
        <fullName evidence="1">SPIN-DOC-like zinc-finger domain-containing protein</fullName>
    </recommendedName>
</protein>
<name>A0ABD0WPF8_UMBPY</name>
<dbReference type="AlphaFoldDB" id="A0ABD0WPF8"/>
<evidence type="ECO:0000259" key="1">
    <source>
        <dbReference type="Pfam" id="PF18658"/>
    </source>
</evidence>
<evidence type="ECO:0000313" key="2">
    <source>
        <dbReference type="EMBL" id="KAL0973590.1"/>
    </source>
</evidence>
<dbReference type="InterPro" id="IPR040647">
    <property type="entry name" value="SPIN-DOC_Znf-C2H2"/>
</dbReference>